<dbReference type="AlphaFoldDB" id="A0AAV9E0R0"/>
<dbReference type="InterPro" id="IPR011989">
    <property type="entry name" value="ARM-like"/>
</dbReference>
<feature type="domain" description="RPN1 N-terminal" evidence="5">
    <location>
        <begin position="26"/>
        <end position="76"/>
    </location>
</feature>
<comment type="similarity">
    <text evidence="1">Belongs to the proteasome subunit S2 family.</text>
</comment>
<dbReference type="GO" id="GO:0034515">
    <property type="term" value="C:proteasome storage granule"/>
    <property type="evidence" value="ECO:0007669"/>
    <property type="project" value="TreeGrafter"/>
</dbReference>
<dbReference type="Pfam" id="PF18051">
    <property type="entry name" value="RPN1_C"/>
    <property type="match status" value="1"/>
</dbReference>
<reference evidence="7" key="1">
    <citation type="journal article" date="2023" name="Nat. Commun.">
        <title>Diploid and tetraploid genomes of Acorus and the evolution of monocots.</title>
        <authorList>
            <person name="Ma L."/>
            <person name="Liu K.W."/>
            <person name="Li Z."/>
            <person name="Hsiao Y.Y."/>
            <person name="Qi Y."/>
            <person name="Fu T."/>
            <person name="Tang G.D."/>
            <person name="Zhang D."/>
            <person name="Sun W.H."/>
            <person name="Liu D.K."/>
            <person name="Li Y."/>
            <person name="Chen G.Z."/>
            <person name="Liu X.D."/>
            <person name="Liao X.Y."/>
            <person name="Jiang Y.T."/>
            <person name="Yu X."/>
            <person name="Hao Y."/>
            <person name="Huang J."/>
            <person name="Zhao X.W."/>
            <person name="Ke S."/>
            <person name="Chen Y.Y."/>
            <person name="Wu W.L."/>
            <person name="Hsu J.L."/>
            <person name="Lin Y.F."/>
            <person name="Huang M.D."/>
            <person name="Li C.Y."/>
            <person name="Huang L."/>
            <person name="Wang Z.W."/>
            <person name="Zhao X."/>
            <person name="Zhong W.Y."/>
            <person name="Peng D.H."/>
            <person name="Ahmad S."/>
            <person name="Lan S."/>
            <person name="Zhang J.S."/>
            <person name="Tsai W.C."/>
            <person name="Van de Peer Y."/>
            <person name="Liu Z.J."/>
        </authorList>
    </citation>
    <scope>NUCLEOTIDE SEQUENCE</scope>
    <source>
        <strain evidence="7">CP</strain>
    </source>
</reference>
<evidence type="ECO:0000256" key="2">
    <source>
        <dbReference type="ARBA" id="ARBA00022737"/>
    </source>
</evidence>
<name>A0AAV9E0R0_ACOCL</name>
<dbReference type="PANTHER" id="PTHR10943">
    <property type="entry name" value="26S PROTEASOME NON-ATPASE REGULATORY SUBUNIT"/>
    <property type="match status" value="1"/>
</dbReference>
<dbReference type="Pfam" id="PF17781">
    <property type="entry name" value="RPN1_RPN2_N"/>
    <property type="match status" value="1"/>
</dbReference>
<dbReference type="Gene3D" id="1.25.10.10">
    <property type="entry name" value="Leucine-rich Repeat Variant"/>
    <property type="match status" value="1"/>
</dbReference>
<feature type="compositionally biased region" description="Polar residues" evidence="4">
    <location>
        <begin position="1"/>
        <end position="13"/>
    </location>
</feature>
<keyword evidence="3 7" id="KW-0647">Proteasome</keyword>
<sequence>MAVDTNPNSTSPDPSKAPLKDQKKKKHAKKEEDLKKFADILSVLAMTMDMGEQESLKYKLLGTTEDIGSWGHEYVRYTFPGVDDITALRTAYTIYLNFKDYTSSLRVALFFEDIQGMVLELDDEMAEEDEDRKALQDIINNCKLSEGYLSVARDLEDKFMTVPSEFSSGSSSGDWIFKNKEHGKASAVASLGMISLWDIDSGLAQIDNCLYSDDNQIVAGALLAVGIVTCGIKNEYEPALALLHGFTNKGDTTIRIGAIMGLGIAYAGSRKVELGISLDQILCDATTPVEVLAFTAISLGLVFVGSCNEMLEQTFINLLKKHREDALNDSLIRFLPVALGLLFLGKEDYSKATSDYLHIFNEKIRRFCDVILRSLAFAGTGDVDQIQVLQRYCAEDIVKNELHQGPAVLGIALVGMAEEVGIDMAIRALEHFLQYGGQNIRRAVPLALGLLCISNPKMNVRDTLSRLSHDSDGEVSMAAIISLGLIGAGTNNGRIAKMLRDLIRYYDGEAKHLFCPRMLLTVDENLKPIPVLVRVGKAVDVVAQAGRPRTVTGFQTFTTPVILGAGERAELATEK</sequence>
<organism evidence="7 8">
    <name type="scientific">Acorus calamus</name>
    <name type="common">Sweet flag</name>
    <dbReference type="NCBI Taxonomy" id="4465"/>
    <lineage>
        <taxon>Eukaryota</taxon>
        <taxon>Viridiplantae</taxon>
        <taxon>Streptophyta</taxon>
        <taxon>Embryophyta</taxon>
        <taxon>Tracheophyta</taxon>
        <taxon>Spermatophyta</taxon>
        <taxon>Magnoliopsida</taxon>
        <taxon>Liliopsida</taxon>
        <taxon>Acoraceae</taxon>
        <taxon>Acorus</taxon>
    </lineage>
</organism>
<dbReference type="Proteomes" id="UP001180020">
    <property type="component" value="Unassembled WGS sequence"/>
</dbReference>
<dbReference type="InterPro" id="IPR040892">
    <property type="entry name" value="RPN1_N"/>
</dbReference>
<dbReference type="PANTHER" id="PTHR10943:SF1">
    <property type="entry name" value="26S PROTEASOME NON-ATPASE REGULATORY SUBUNIT 2"/>
    <property type="match status" value="1"/>
</dbReference>
<protein>
    <submittedName>
        <fullName evidence="7">26S proteasome non-ATPase regulatory subunit 2 1A</fullName>
    </submittedName>
</protein>
<evidence type="ECO:0000313" key="8">
    <source>
        <dbReference type="Proteomes" id="UP001180020"/>
    </source>
</evidence>
<evidence type="ECO:0000259" key="6">
    <source>
        <dbReference type="Pfam" id="PF18051"/>
    </source>
</evidence>
<dbReference type="EMBL" id="JAUJYO010000010">
    <property type="protein sequence ID" value="KAK1307115.1"/>
    <property type="molecule type" value="Genomic_DNA"/>
</dbReference>
<proteinExistence type="inferred from homology"/>
<evidence type="ECO:0000256" key="3">
    <source>
        <dbReference type="ARBA" id="ARBA00022942"/>
    </source>
</evidence>
<gene>
    <name evidence="7" type="primary">RPN1A</name>
    <name evidence="7" type="ORF">QJS10_CPA10g01069</name>
</gene>
<dbReference type="SUPFAM" id="SSF48371">
    <property type="entry name" value="ARM repeat"/>
    <property type="match status" value="1"/>
</dbReference>
<keyword evidence="2" id="KW-0677">Repeat</keyword>
<evidence type="ECO:0000256" key="1">
    <source>
        <dbReference type="ARBA" id="ARBA00005460"/>
    </source>
</evidence>
<dbReference type="GO" id="GO:0008540">
    <property type="term" value="C:proteasome regulatory particle, base subcomplex"/>
    <property type="evidence" value="ECO:0007669"/>
    <property type="project" value="TreeGrafter"/>
</dbReference>
<reference evidence="7" key="2">
    <citation type="submission" date="2023-06" db="EMBL/GenBank/DDBJ databases">
        <authorList>
            <person name="Ma L."/>
            <person name="Liu K.-W."/>
            <person name="Li Z."/>
            <person name="Hsiao Y.-Y."/>
            <person name="Qi Y."/>
            <person name="Fu T."/>
            <person name="Tang G."/>
            <person name="Zhang D."/>
            <person name="Sun W.-H."/>
            <person name="Liu D.-K."/>
            <person name="Li Y."/>
            <person name="Chen G.-Z."/>
            <person name="Liu X.-D."/>
            <person name="Liao X.-Y."/>
            <person name="Jiang Y.-T."/>
            <person name="Yu X."/>
            <person name="Hao Y."/>
            <person name="Huang J."/>
            <person name="Zhao X.-W."/>
            <person name="Ke S."/>
            <person name="Chen Y.-Y."/>
            <person name="Wu W.-L."/>
            <person name="Hsu J.-L."/>
            <person name="Lin Y.-F."/>
            <person name="Huang M.-D."/>
            <person name="Li C.-Y."/>
            <person name="Huang L."/>
            <person name="Wang Z.-W."/>
            <person name="Zhao X."/>
            <person name="Zhong W.-Y."/>
            <person name="Peng D.-H."/>
            <person name="Ahmad S."/>
            <person name="Lan S."/>
            <person name="Zhang J.-S."/>
            <person name="Tsai W.-C."/>
            <person name="Van De Peer Y."/>
            <person name="Liu Z.-J."/>
        </authorList>
    </citation>
    <scope>NUCLEOTIDE SEQUENCE</scope>
    <source>
        <strain evidence="7">CP</strain>
        <tissue evidence="7">Leaves</tissue>
    </source>
</reference>
<keyword evidence="8" id="KW-1185">Reference proteome</keyword>
<dbReference type="GO" id="GO:0005634">
    <property type="term" value="C:nucleus"/>
    <property type="evidence" value="ECO:0007669"/>
    <property type="project" value="TreeGrafter"/>
</dbReference>
<evidence type="ECO:0000256" key="4">
    <source>
        <dbReference type="SAM" id="MobiDB-lite"/>
    </source>
</evidence>
<feature type="region of interest" description="Disordered" evidence="4">
    <location>
        <begin position="1"/>
        <end position="30"/>
    </location>
</feature>
<comment type="caution">
    <text evidence="7">The sequence shown here is derived from an EMBL/GenBank/DDBJ whole genome shotgun (WGS) entry which is preliminary data.</text>
</comment>
<evidence type="ECO:0000313" key="7">
    <source>
        <dbReference type="EMBL" id="KAK1307115.1"/>
    </source>
</evidence>
<evidence type="ECO:0000259" key="5">
    <source>
        <dbReference type="Pfam" id="PF17781"/>
    </source>
</evidence>
<dbReference type="InterPro" id="IPR041433">
    <property type="entry name" value="RPN1_C"/>
</dbReference>
<dbReference type="Pfam" id="PF01851">
    <property type="entry name" value="PC_rep"/>
    <property type="match status" value="1"/>
</dbReference>
<accession>A0AAV9E0R0</accession>
<dbReference type="InterPro" id="IPR016024">
    <property type="entry name" value="ARM-type_fold"/>
</dbReference>
<dbReference type="GO" id="GO:0043161">
    <property type="term" value="P:proteasome-mediated ubiquitin-dependent protein catabolic process"/>
    <property type="evidence" value="ECO:0007669"/>
    <property type="project" value="TreeGrafter"/>
</dbReference>
<dbReference type="InterPro" id="IPR002015">
    <property type="entry name" value="Proteasome/cyclosome_rpt"/>
</dbReference>
<feature type="domain" description="26S proteasome non-ATPase regulatory subunit RPN1 C-terminal" evidence="6">
    <location>
        <begin position="542"/>
        <end position="575"/>
    </location>
</feature>